<dbReference type="EMBL" id="CP002582">
    <property type="protein sequence ID" value="ADZ82004.1"/>
    <property type="molecule type" value="Genomic_DNA"/>
</dbReference>
<keyword evidence="3" id="KW-1185">Reference proteome</keyword>
<feature type="domain" description="Xylose isomerase-like TIM barrel" evidence="1">
    <location>
        <begin position="50"/>
        <end position="249"/>
    </location>
</feature>
<evidence type="ECO:0000313" key="2">
    <source>
        <dbReference type="EMBL" id="ADZ82004.1"/>
    </source>
</evidence>
<dbReference type="PANTHER" id="PTHR12110">
    <property type="entry name" value="HYDROXYPYRUVATE ISOMERASE"/>
    <property type="match status" value="1"/>
</dbReference>
<keyword evidence="2" id="KW-0413">Isomerase</keyword>
<dbReference type="AlphaFoldDB" id="F2JIT2"/>
<dbReference type="InterPro" id="IPR036237">
    <property type="entry name" value="Xyl_isomerase-like_sf"/>
</dbReference>
<dbReference type="InterPro" id="IPR013022">
    <property type="entry name" value="Xyl_isomerase-like_TIM-brl"/>
</dbReference>
<dbReference type="InterPro" id="IPR050312">
    <property type="entry name" value="IolE/XylAMocC-like"/>
</dbReference>
<accession>F2JIT2</accession>
<organism evidence="2 3">
    <name type="scientific">Cellulosilyticum lentocellum (strain ATCC 49066 / DSM 5427 / NCIMB 11756 / RHM5)</name>
    <name type="common">Clostridium lentocellum</name>
    <dbReference type="NCBI Taxonomy" id="642492"/>
    <lineage>
        <taxon>Bacteria</taxon>
        <taxon>Bacillati</taxon>
        <taxon>Bacillota</taxon>
        <taxon>Clostridia</taxon>
        <taxon>Lachnospirales</taxon>
        <taxon>Cellulosilyticaceae</taxon>
        <taxon>Cellulosilyticum</taxon>
    </lineage>
</organism>
<dbReference type="eggNOG" id="COG1082">
    <property type="taxonomic scope" value="Bacteria"/>
</dbReference>
<dbReference type="Gene3D" id="3.20.20.150">
    <property type="entry name" value="Divalent-metal-dependent TIM barrel enzymes"/>
    <property type="match status" value="1"/>
</dbReference>
<protein>
    <submittedName>
        <fullName evidence="2">Xylose isomerase domain-containing protein TIM barrel</fullName>
    </submittedName>
</protein>
<dbReference type="STRING" id="642492.Clole_0252"/>
<dbReference type="HOGENOM" id="CLU_050006_7_1_9"/>
<sequence length="251" mass="29121">MIYFSQLLETAQIEKLLKRYPVGLEVISFGIGEVLDDVEHSISYYQKEFASFKDNTPLAFHGPFLDLQPGSCDGKVRSLTKERFTASYKAAQAFGSKDMIFHTGYLPNVYIDKYWLENVAAFWKEFLEDKSKECMFYIENVLDTDWELLKEIVDRVNQPNLKACLDIGHVNAYSHKTVEEWIKVLGQRIGYVHLHNNDGTRDAHKGLEHGTLPIESILQQLKHYAPHAKWSLEIGDEKMLEESLQWLIKKY</sequence>
<reference evidence="2 3" key="1">
    <citation type="journal article" date="2011" name="J. Bacteriol.">
        <title>Complete genome sequence of the cellulose-degrading bacterium Cellulosilyticum lentocellum.</title>
        <authorList>
            <consortium name="US DOE Joint Genome Institute"/>
            <person name="Miller D.A."/>
            <person name="Suen G."/>
            <person name="Bruce D."/>
            <person name="Copeland A."/>
            <person name="Cheng J.F."/>
            <person name="Detter C."/>
            <person name="Goodwin L.A."/>
            <person name="Han C.S."/>
            <person name="Hauser L.J."/>
            <person name="Land M.L."/>
            <person name="Lapidus A."/>
            <person name="Lucas S."/>
            <person name="Meincke L."/>
            <person name="Pitluck S."/>
            <person name="Tapia R."/>
            <person name="Teshima H."/>
            <person name="Woyke T."/>
            <person name="Fox B.G."/>
            <person name="Angert E.R."/>
            <person name="Currie C.R."/>
        </authorList>
    </citation>
    <scope>NUCLEOTIDE SEQUENCE [LARGE SCALE GENOMIC DNA]</scope>
    <source>
        <strain evidence="3">ATCC 49066 / DSM 5427 / NCIMB 11756 / RHM5</strain>
    </source>
</reference>
<evidence type="ECO:0000313" key="3">
    <source>
        <dbReference type="Proteomes" id="UP000008467"/>
    </source>
</evidence>
<dbReference type="Proteomes" id="UP000008467">
    <property type="component" value="Chromosome"/>
</dbReference>
<dbReference type="SUPFAM" id="SSF51658">
    <property type="entry name" value="Xylose isomerase-like"/>
    <property type="match status" value="1"/>
</dbReference>
<evidence type="ECO:0000259" key="1">
    <source>
        <dbReference type="Pfam" id="PF01261"/>
    </source>
</evidence>
<dbReference type="KEGG" id="cle:Clole_0252"/>
<name>F2JIT2_CELLD</name>
<dbReference type="GO" id="GO:0016853">
    <property type="term" value="F:isomerase activity"/>
    <property type="evidence" value="ECO:0007669"/>
    <property type="project" value="UniProtKB-KW"/>
</dbReference>
<dbReference type="Pfam" id="PF01261">
    <property type="entry name" value="AP_endonuc_2"/>
    <property type="match status" value="1"/>
</dbReference>
<proteinExistence type="predicted"/>
<dbReference type="RefSeq" id="WP_013655305.1">
    <property type="nucleotide sequence ID" value="NC_015275.1"/>
</dbReference>
<gene>
    <name evidence="2" type="ordered locus">Clole_0252</name>
</gene>